<reference evidence="8 9" key="1">
    <citation type="submission" date="2017-09" db="EMBL/GenBank/DDBJ databases">
        <authorList>
            <person name="Lee N."/>
            <person name="Cho B.-K."/>
        </authorList>
    </citation>
    <scope>NUCLEOTIDE SEQUENCE [LARGE SCALE GENOMIC DNA]</scope>
    <source>
        <strain evidence="8 9">ATCC 27465</strain>
    </source>
</reference>
<dbReference type="PROSITE" id="PS00687">
    <property type="entry name" value="ALDEHYDE_DEHYDR_GLU"/>
    <property type="match status" value="1"/>
</dbReference>
<dbReference type="SUPFAM" id="SSF53720">
    <property type="entry name" value="ALDH-like"/>
    <property type="match status" value="1"/>
</dbReference>
<evidence type="ECO:0000256" key="1">
    <source>
        <dbReference type="ARBA" id="ARBA00009986"/>
    </source>
</evidence>
<dbReference type="PANTHER" id="PTHR42986:SF1">
    <property type="entry name" value="BENZALDEHYDE DEHYDROGENASE YFMT"/>
    <property type="match status" value="1"/>
</dbReference>
<dbReference type="OrthoDB" id="6882680at2"/>
<evidence type="ECO:0000313" key="9">
    <source>
        <dbReference type="Proteomes" id="UP000326505"/>
    </source>
</evidence>
<evidence type="ECO:0000259" key="6">
    <source>
        <dbReference type="Pfam" id="PF00171"/>
    </source>
</evidence>
<proteinExistence type="inferred from homology"/>
<dbReference type="EC" id="1.2.1.28" evidence="7"/>
<dbReference type="RefSeq" id="WP_150509465.1">
    <property type="nucleotide sequence ID" value="NZ_BMSQ01000003.1"/>
</dbReference>
<organism evidence="8 9">
    <name type="scientific">Streptomyces spectabilis</name>
    <dbReference type="NCBI Taxonomy" id="68270"/>
    <lineage>
        <taxon>Bacteria</taxon>
        <taxon>Bacillati</taxon>
        <taxon>Actinomycetota</taxon>
        <taxon>Actinomycetes</taxon>
        <taxon>Kitasatosporales</taxon>
        <taxon>Streptomycetaceae</taxon>
        <taxon>Streptomyces</taxon>
    </lineage>
</organism>
<dbReference type="InterPro" id="IPR029510">
    <property type="entry name" value="Ald_DH_CS_GLU"/>
</dbReference>
<dbReference type="InterPro" id="IPR016163">
    <property type="entry name" value="Ald_DH_C"/>
</dbReference>
<dbReference type="EMBL" id="JACHJD010000001">
    <property type="protein sequence ID" value="MBB5101533.1"/>
    <property type="molecule type" value="Genomic_DNA"/>
</dbReference>
<dbReference type="InterPro" id="IPR016160">
    <property type="entry name" value="Ald_DH_CS_CYS"/>
</dbReference>
<evidence type="ECO:0000256" key="4">
    <source>
        <dbReference type="PROSITE-ProRule" id="PRU10007"/>
    </source>
</evidence>
<evidence type="ECO:0000256" key="3">
    <source>
        <dbReference type="ARBA" id="ARBA00023027"/>
    </source>
</evidence>
<dbReference type="KEGG" id="sspb:CP982_05675"/>
<evidence type="ECO:0000313" key="10">
    <source>
        <dbReference type="Proteomes" id="UP000549009"/>
    </source>
</evidence>
<dbReference type="PROSITE" id="PS00070">
    <property type="entry name" value="ALDEHYDE_DEHYDR_CYS"/>
    <property type="match status" value="1"/>
</dbReference>
<dbReference type="InterPro" id="IPR016162">
    <property type="entry name" value="Ald_DH_N"/>
</dbReference>
<comment type="similarity">
    <text evidence="1 5">Belongs to the aldehyde dehydrogenase family.</text>
</comment>
<dbReference type="FunFam" id="3.40.309.10:FF:000009">
    <property type="entry name" value="Aldehyde dehydrogenase A"/>
    <property type="match status" value="1"/>
</dbReference>
<name>A0A5P2X771_STRST</name>
<dbReference type="CDD" id="cd07152">
    <property type="entry name" value="ALDH_BenzADH"/>
    <property type="match status" value="1"/>
</dbReference>
<feature type="active site" evidence="4">
    <location>
        <position position="252"/>
    </location>
</feature>
<dbReference type="EMBL" id="CP023690">
    <property type="protein sequence ID" value="QEV58262.1"/>
    <property type="molecule type" value="Genomic_DNA"/>
</dbReference>
<sequence>MSLLDPALWSGKINIDGWREASGGKTAVVNPSTGDTLEHIGSADASDIAHAASRAAEVQRAWAATAHTERAAILRRAGDLFAQAAPEIQDWLIRESGSTRARAVFETDQAVQECYEAAVLCSHPIGQVMPSAEPRLSMTRRMPAGVVGVISPFNVPLILAIRSVAPALALGNTVVLKPDPRTAVSGGVTIMRIFEEAGLPQGVLTMLPGSGAAGAALVDDPHVRVISFTGSTGAGRKVGEAAARGVKRAHLELGGNNPMIVLPDADLDRAVSTVAWGSFFNQGQVCMATGRILVHADIAEEFTARLAAKAEQLTVGDPAAGDVDLGPLINAHQRDTIHAQVTASIAAGARLLAGGTYDHLFYRPTVLVDVPDDAPAYAEEVFGPVVPVRTFTTLDEAARLAADDAYGLSLAILTRDVMTGLELAERIPSGLVHINDQTINDDALIPFGGVGWSGTGARFGGEANIDAFTETRWITVRASQPVYPM</sequence>
<dbReference type="InterPro" id="IPR015590">
    <property type="entry name" value="Aldehyde_DH_dom"/>
</dbReference>
<dbReference type="Pfam" id="PF00171">
    <property type="entry name" value="Aldedh"/>
    <property type="match status" value="1"/>
</dbReference>
<dbReference type="Gene3D" id="3.40.309.10">
    <property type="entry name" value="Aldehyde Dehydrogenase, Chain A, domain 2"/>
    <property type="match status" value="1"/>
</dbReference>
<reference evidence="7 10" key="2">
    <citation type="submission" date="2020-08" db="EMBL/GenBank/DDBJ databases">
        <title>Genomic Encyclopedia of Type Strains, Phase III (KMG-III): the genomes of soil and plant-associated and newly described type strains.</title>
        <authorList>
            <person name="Whitman W."/>
        </authorList>
    </citation>
    <scope>NUCLEOTIDE SEQUENCE [LARGE SCALE GENOMIC DNA]</scope>
    <source>
        <strain evidence="7 10">CECT 3146</strain>
    </source>
</reference>
<accession>A0A5P2X771</accession>
<evidence type="ECO:0000256" key="2">
    <source>
        <dbReference type="ARBA" id="ARBA00023002"/>
    </source>
</evidence>
<protein>
    <submittedName>
        <fullName evidence="8">Aldehyde dehydrogenase family protein</fullName>
    </submittedName>
    <submittedName>
        <fullName evidence="7">Benzaldehyde dehydrogenase (NAD)</fullName>
        <ecNumber evidence="7">1.2.1.28</ecNumber>
    </submittedName>
</protein>
<feature type="domain" description="Aldehyde dehydrogenase" evidence="6">
    <location>
        <begin position="18"/>
        <end position="474"/>
    </location>
</feature>
<dbReference type="InterPro" id="IPR016161">
    <property type="entry name" value="Ald_DH/histidinol_DH"/>
</dbReference>
<evidence type="ECO:0000256" key="5">
    <source>
        <dbReference type="RuleBase" id="RU003345"/>
    </source>
</evidence>
<keyword evidence="3" id="KW-0520">NAD</keyword>
<evidence type="ECO:0000313" key="7">
    <source>
        <dbReference type="EMBL" id="MBB5101533.1"/>
    </source>
</evidence>
<dbReference type="PANTHER" id="PTHR42986">
    <property type="entry name" value="BENZALDEHYDE DEHYDROGENASE YFMT"/>
    <property type="match status" value="1"/>
</dbReference>
<dbReference type="GO" id="GO:0018479">
    <property type="term" value="F:benzaldehyde dehydrogenase (NAD+) activity"/>
    <property type="evidence" value="ECO:0007669"/>
    <property type="project" value="UniProtKB-EC"/>
</dbReference>
<evidence type="ECO:0000313" key="8">
    <source>
        <dbReference type="EMBL" id="QEV58262.1"/>
    </source>
</evidence>
<dbReference type="Gene3D" id="3.40.605.10">
    <property type="entry name" value="Aldehyde Dehydrogenase, Chain A, domain 1"/>
    <property type="match status" value="1"/>
</dbReference>
<gene>
    <name evidence="8" type="ORF">CP982_05675</name>
    <name evidence="7" type="ORF">FHS40_000586</name>
</gene>
<keyword evidence="2 5" id="KW-0560">Oxidoreductase</keyword>
<dbReference type="AlphaFoldDB" id="A0A5P2X771"/>
<dbReference type="Proteomes" id="UP000549009">
    <property type="component" value="Unassembled WGS sequence"/>
</dbReference>
<dbReference type="Proteomes" id="UP000326505">
    <property type="component" value="Chromosome"/>
</dbReference>
<keyword evidence="10" id="KW-1185">Reference proteome</keyword>